<gene>
    <name evidence="3" type="primary">rfbG</name>
    <name evidence="3" type="ORF">GT019_01475</name>
</gene>
<accession>A0ABW9XIY6</accession>
<comment type="caution">
    <text evidence="3">The sequence shown here is derived from an EMBL/GenBank/DDBJ whole genome shotgun (WGS) entry which is preliminary data.</text>
</comment>
<dbReference type="RefSeq" id="WP_161740466.1">
    <property type="nucleotide sequence ID" value="NZ_JAAAMV010000001.1"/>
</dbReference>
<dbReference type="InterPro" id="IPR013445">
    <property type="entry name" value="CDP_4_6_deHydtase"/>
</dbReference>
<dbReference type="InterPro" id="IPR036291">
    <property type="entry name" value="NAD(P)-bd_dom_sf"/>
</dbReference>
<organism evidence="3 4">
    <name type="scientific">Paenibacillus glycinis</name>
    <dbReference type="NCBI Taxonomy" id="2697035"/>
    <lineage>
        <taxon>Bacteria</taxon>
        <taxon>Bacillati</taxon>
        <taxon>Bacillota</taxon>
        <taxon>Bacilli</taxon>
        <taxon>Bacillales</taxon>
        <taxon>Paenibacillaceae</taxon>
        <taxon>Paenibacillus</taxon>
    </lineage>
</organism>
<dbReference type="PANTHER" id="PTHR43000">
    <property type="entry name" value="DTDP-D-GLUCOSE 4,6-DEHYDRATASE-RELATED"/>
    <property type="match status" value="1"/>
</dbReference>
<dbReference type="EMBL" id="JAAAMV010000001">
    <property type="protein sequence ID" value="NBD22535.1"/>
    <property type="molecule type" value="Genomic_DNA"/>
</dbReference>
<keyword evidence="3" id="KW-0456">Lyase</keyword>
<evidence type="ECO:0000313" key="4">
    <source>
        <dbReference type="Proteomes" id="UP000665561"/>
    </source>
</evidence>
<protein>
    <submittedName>
        <fullName evidence="3">CDP-glucose 4,6-dehydratase</fullName>
        <ecNumber evidence="3">4.2.1.45</ecNumber>
    </submittedName>
</protein>
<proteinExistence type="inferred from homology"/>
<dbReference type="EC" id="4.2.1.45" evidence="3"/>
<evidence type="ECO:0000256" key="1">
    <source>
        <dbReference type="ARBA" id="ARBA00007637"/>
    </source>
</evidence>
<evidence type="ECO:0000313" key="3">
    <source>
        <dbReference type="EMBL" id="NBD22535.1"/>
    </source>
</evidence>
<comment type="similarity">
    <text evidence="1">Belongs to the NAD(P)-dependent epimerase/dehydratase family.</text>
</comment>
<reference evidence="3 4" key="1">
    <citation type="submission" date="2020-01" db="EMBL/GenBank/DDBJ databases">
        <title>Paenibacillus soybeanensis sp. nov. isolated from the nodules of soybean (Glycine max(L.) Merr).</title>
        <authorList>
            <person name="Wang H."/>
        </authorList>
    </citation>
    <scope>NUCLEOTIDE SEQUENCE [LARGE SCALE GENOMIC DNA]</scope>
    <source>
        <strain evidence="3 4">T1</strain>
    </source>
</reference>
<name>A0ABW9XIY6_9BACL</name>
<sequence>MTEASFWSGKRVFITGQTGFMGSWLTLWLQRLGAAVTGFSDDLPSGSSMYRLCGLEPHLPWIRGDIRDTRRLVAALQQTKPDLVFHLAGAAAPLSTDEPALAALFDVEVVGIAALLDAVRFVSRDVPIRAVVAVTSDDCYAPRAGEDGLRETDPLGGESPAAASKAGAELAAAAFRRAFFAGAAGGPAVATVRAGHLLGGGDFAAGRLAADCARAVSHGRAALPPAGPADARPWLHVLDALAGCLALAQRLFPPGGEAFAEAWNLGPRASEARTPAWLAEALCARLGSPWAAPAGGGAAGEGEHGRQPSAATLLDIAKAAARLGWQPRLDAEAAVSWTAEWYAAWMKGLPLREASLRQIARYERLLNGESAS</sequence>
<evidence type="ECO:0000259" key="2">
    <source>
        <dbReference type="Pfam" id="PF01370"/>
    </source>
</evidence>
<dbReference type="Gene3D" id="3.90.25.10">
    <property type="entry name" value="UDP-galactose 4-epimerase, domain 1"/>
    <property type="match status" value="1"/>
</dbReference>
<dbReference type="Pfam" id="PF01370">
    <property type="entry name" value="Epimerase"/>
    <property type="match status" value="1"/>
</dbReference>
<feature type="domain" description="NAD-dependent epimerase/dehydratase" evidence="2">
    <location>
        <begin position="12"/>
        <end position="250"/>
    </location>
</feature>
<dbReference type="NCBIfam" id="TIGR02622">
    <property type="entry name" value="CDP_4_6_dhtase"/>
    <property type="match status" value="1"/>
</dbReference>
<dbReference type="Proteomes" id="UP000665561">
    <property type="component" value="Unassembled WGS sequence"/>
</dbReference>
<dbReference type="Gene3D" id="3.40.50.720">
    <property type="entry name" value="NAD(P)-binding Rossmann-like Domain"/>
    <property type="match status" value="1"/>
</dbReference>
<dbReference type="GO" id="GO:0047733">
    <property type="term" value="F:CDP-glucose 4,6-dehydratase activity"/>
    <property type="evidence" value="ECO:0007669"/>
    <property type="project" value="UniProtKB-EC"/>
</dbReference>
<dbReference type="SUPFAM" id="SSF51735">
    <property type="entry name" value="NAD(P)-binding Rossmann-fold domains"/>
    <property type="match status" value="1"/>
</dbReference>
<dbReference type="InterPro" id="IPR001509">
    <property type="entry name" value="Epimerase_deHydtase"/>
</dbReference>
<keyword evidence="4" id="KW-1185">Reference proteome</keyword>